<dbReference type="InterPro" id="IPR025110">
    <property type="entry name" value="AMP-bd_C"/>
</dbReference>
<comment type="caution">
    <text evidence="6">The sequence shown here is derived from an EMBL/GenBank/DDBJ whole genome shotgun (WGS) entry which is preliminary data.</text>
</comment>
<dbReference type="SUPFAM" id="SSF56801">
    <property type="entry name" value="Acetyl-CoA synthetase-like"/>
    <property type="match status" value="1"/>
</dbReference>
<comment type="similarity">
    <text evidence="1">Belongs to the ATP-dependent AMP-binding enzyme family.</text>
</comment>
<dbReference type="InterPro" id="IPR045851">
    <property type="entry name" value="AMP-bd_C_sf"/>
</dbReference>
<evidence type="ECO:0000313" key="7">
    <source>
        <dbReference type="Proteomes" id="UP000664303"/>
    </source>
</evidence>
<keyword evidence="3" id="KW-1133">Transmembrane helix</keyword>
<dbReference type="Pfam" id="PF13193">
    <property type="entry name" value="AMP-binding_C"/>
    <property type="match status" value="1"/>
</dbReference>
<dbReference type="PROSITE" id="PS00455">
    <property type="entry name" value="AMP_BINDING"/>
    <property type="match status" value="1"/>
</dbReference>
<evidence type="ECO:0000256" key="2">
    <source>
        <dbReference type="ARBA" id="ARBA00022598"/>
    </source>
</evidence>
<keyword evidence="3" id="KW-0812">Transmembrane</keyword>
<dbReference type="InterPro" id="IPR000873">
    <property type="entry name" value="AMP-dep_synth/lig_dom"/>
</dbReference>
<feature type="domain" description="AMP-binding enzyme C-terminal" evidence="5">
    <location>
        <begin position="425"/>
        <end position="501"/>
    </location>
</feature>
<organism evidence="6 7">
    <name type="scientific">Parahaliea mediterranea</name>
    <dbReference type="NCBI Taxonomy" id="651086"/>
    <lineage>
        <taxon>Bacteria</taxon>
        <taxon>Pseudomonadati</taxon>
        <taxon>Pseudomonadota</taxon>
        <taxon>Gammaproteobacteria</taxon>
        <taxon>Cellvibrionales</taxon>
        <taxon>Halieaceae</taxon>
        <taxon>Parahaliea</taxon>
    </lineage>
</organism>
<evidence type="ECO:0000259" key="4">
    <source>
        <dbReference type="Pfam" id="PF00501"/>
    </source>
</evidence>
<keyword evidence="7" id="KW-1185">Reference proteome</keyword>
<dbReference type="RefSeq" id="WP_206560365.1">
    <property type="nucleotide sequence ID" value="NZ_JAFKCZ010000006.1"/>
</dbReference>
<evidence type="ECO:0000259" key="5">
    <source>
        <dbReference type="Pfam" id="PF13193"/>
    </source>
</evidence>
<feature type="domain" description="AMP-dependent synthetase/ligase" evidence="4">
    <location>
        <begin position="15"/>
        <end position="373"/>
    </location>
</feature>
<gene>
    <name evidence="6" type="ORF">JYP50_10010</name>
</gene>
<dbReference type="Pfam" id="PF00501">
    <property type="entry name" value="AMP-binding"/>
    <property type="match status" value="1"/>
</dbReference>
<dbReference type="EMBL" id="JAFKCZ010000006">
    <property type="protein sequence ID" value="MBN7796927.1"/>
    <property type="molecule type" value="Genomic_DNA"/>
</dbReference>
<keyword evidence="3" id="KW-0472">Membrane</keyword>
<dbReference type="PANTHER" id="PTHR43201:SF5">
    <property type="entry name" value="MEDIUM-CHAIN ACYL-COA LIGASE ACSF2, MITOCHONDRIAL"/>
    <property type="match status" value="1"/>
</dbReference>
<name>A0A939DG56_9GAMM</name>
<dbReference type="Proteomes" id="UP000664303">
    <property type="component" value="Unassembled WGS sequence"/>
</dbReference>
<evidence type="ECO:0000256" key="1">
    <source>
        <dbReference type="ARBA" id="ARBA00006432"/>
    </source>
</evidence>
<accession>A0A939DG56</accession>
<feature type="transmembrane region" description="Helical" evidence="3">
    <location>
        <begin position="216"/>
        <end position="235"/>
    </location>
</feature>
<evidence type="ECO:0000256" key="3">
    <source>
        <dbReference type="SAM" id="Phobius"/>
    </source>
</evidence>
<dbReference type="Gene3D" id="3.40.50.12780">
    <property type="entry name" value="N-terminal domain of ligase-like"/>
    <property type="match status" value="1"/>
</dbReference>
<dbReference type="GO" id="GO:0031956">
    <property type="term" value="F:medium-chain fatty acid-CoA ligase activity"/>
    <property type="evidence" value="ECO:0007669"/>
    <property type="project" value="TreeGrafter"/>
</dbReference>
<keyword evidence="2 6" id="KW-0436">Ligase</keyword>
<feature type="transmembrane region" description="Helical" evidence="3">
    <location>
        <begin position="242"/>
        <end position="261"/>
    </location>
</feature>
<reference evidence="6" key="1">
    <citation type="submission" date="2021-02" db="EMBL/GenBank/DDBJ databases">
        <title>PHA producing bacteria isolated from coastal sediment in Guangdong, Shenzhen.</title>
        <authorList>
            <person name="Zheng W."/>
            <person name="Yu S."/>
            <person name="Huang Y."/>
        </authorList>
    </citation>
    <scope>NUCLEOTIDE SEQUENCE</scope>
    <source>
        <strain evidence="6">TN14-10</strain>
    </source>
</reference>
<dbReference type="GO" id="GO:0006631">
    <property type="term" value="P:fatty acid metabolic process"/>
    <property type="evidence" value="ECO:0007669"/>
    <property type="project" value="TreeGrafter"/>
</dbReference>
<proteinExistence type="inferred from homology"/>
<dbReference type="InterPro" id="IPR020845">
    <property type="entry name" value="AMP-binding_CS"/>
</dbReference>
<sequence>MNKLGVPTSIWSHIENRVSLTPEKQFLVDEFGRSYSFKEFYQEACKYAGWLRALGVVEEARVAWQLPTRVESIFLCAALCKINAVQVPMLPILRHREVTFMCRQAGVDLLIVMNEWGGFDYAGLAQDVAAEGACRRWELLPSLEDIGCAQMDTKNPVRTEEGDGERWIFYTSGTTSDPKGARHADRAILSTAMGMNACLELTAADVVPMVFPFTHIGGIIWLASMVMTGSACFVLERFSDKVFPAMSAAGVTVAGAGTVFIQEYIRYQKRLDEQPLFASLRCTTGGGASKPPNLHRDVREILGGRGYVSGYGMTECPIATMNTLHDPDRQLAATEGRPMPGMLVKIVDRDGRQLGPNDEGEICLKGPHLCLGYVDSALDTDAFDADGYLRTGDIGCVNADGWLSVTGRIKDVIIRKGENISAKRVEDVISGHPAIDAVSVIGLADEERGEMACACVVPANNMGPVGLAELEDFCIANGLRRQECPERVEVFTSLPTNASGKVLKEELKRQLASGG</sequence>
<protein>
    <submittedName>
        <fullName evidence="6">Acyl--CoA ligase</fullName>
    </submittedName>
</protein>
<dbReference type="PANTHER" id="PTHR43201">
    <property type="entry name" value="ACYL-COA SYNTHETASE"/>
    <property type="match status" value="1"/>
</dbReference>
<dbReference type="Gene3D" id="3.30.300.30">
    <property type="match status" value="1"/>
</dbReference>
<dbReference type="AlphaFoldDB" id="A0A939DG56"/>
<evidence type="ECO:0000313" key="6">
    <source>
        <dbReference type="EMBL" id="MBN7796927.1"/>
    </source>
</evidence>
<dbReference type="InterPro" id="IPR042099">
    <property type="entry name" value="ANL_N_sf"/>
</dbReference>